<evidence type="ECO:0000313" key="2">
    <source>
        <dbReference type="Proteomes" id="UP000185829"/>
    </source>
</evidence>
<accession>A0A9X8RDM8</accession>
<dbReference type="AlphaFoldDB" id="A0A9X8RDM8"/>
<gene>
    <name evidence="1" type="ORF">SAMN05878482_10978</name>
</gene>
<sequence length="198" mass="22713">MNKFFTTLLGLSILANMILGFMYIGQKTMTTQAEGQNIETQKQMVQLKSKVNAKDKELNTFQRNATYYEIEHSEEVKSFVDETFRGLFNYDNKNYAARFDQVKDRLAESVMSKLKASGEMGSMEIEFKNEVKSLHVYLSAVEKDQAKALVMMETQYSIGGSAFPRKNQLYEVTIALDGEERVIDKLELMGSFEPFEEN</sequence>
<dbReference type="EMBL" id="FTMX01000009">
    <property type="protein sequence ID" value="SIS01844.1"/>
    <property type="molecule type" value="Genomic_DNA"/>
</dbReference>
<comment type="caution">
    <text evidence="1">The sequence shown here is derived from an EMBL/GenBank/DDBJ whole genome shotgun (WGS) entry which is preliminary data.</text>
</comment>
<evidence type="ECO:0000313" key="1">
    <source>
        <dbReference type="EMBL" id="SIS01844.1"/>
    </source>
</evidence>
<proteinExistence type="predicted"/>
<dbReference type="RefSeq" id="WP_076371752.1">
    <property type="nucleotide sequence ID" value="NZ_FTMX01000009.1"/>
</dbReference>
<protein>
    <submittedName>
        <fullName evidence="1">Uncharacterized protein</fullName>
    </submittedName>
</protein>
<reference evidence="1 2" key="1">
    <citation type="submission" date="2017-01" db="EMBL/GenBank/DDBJ databases">
        <authorList>
            <person name="Varghese N."/>
            <person name="Submissions S."/>
        </authorList>
    </citation>
    <scope>NUCLEOTIDE SEQUENCE [LARGE SCALE GENOMIC DNA]</scope>
    <source>
        <strain evidence="1 2">RUG2-6</strain>
    </source>
</reference>
<name>A0A9X8RDM8_9BACI</name>
<dbReference type="Proteomes" id="UP000185829">
    <property type="component" value="Unassembled WGS sequence"/>
</dbReference>
<organism evidence="1 2">
    <name type="scientific">Peribacillus simplex</name>
    <dbReference type="NCBI Taxonomy" id="1478"/>
    <lineage>
        <taxon>Bacteria</taxon>
        <taxon>Bacillati</taxon>
        <taxon>Bacillota</taxon>
        <taxon>Bacilli</taxon>
        <taxon>Bacillales</taxon>
        <taxon>Bacillaceae</taxon>
        <taxon>Peribacillus</taxon>
    </lineage>
</organism>